<accession>A0A179UGT4</accession>
<evidence type="ECO:0000313" key="2">
    <source>
        <dbReference type="EMBL" id="OAT06439.1"/>
    </source>
</evidence>
<keyword evidence="3" id="KW-1185">Reference proteome</keyword>
<dbReference type="VEuPathDB" id="FungiDB:BDBG_02636"/>
<name>A0A179UGT4_BLAGS</name>
<proteinExistence type="predicted"/>
<dbReference type="GeneID" id="8510346"/>
<organism evidence="2 3">
    <name type="scientific">Blastomyces gilchristii (strain SLH14081)</name>
    <name type="common">Blastomyces dermatitidis</name>
    <dbReference type="NCBI Taxonomy" id="559298"/>
    <lineage>
        <taxon>Eukaryota</taxon>
        <taxon>Fungi</taxon>
        <taxon>Dikarya</taxon>
        <taxon>Ascomycota</taxon>
        <taxon>Pezizomycotina</taxon>
        <taxon>Eurotiomycetes</taxon>
        <taxon>Eurotiomycetidae</taxon>
        <taxon>Onygenales</taxon>
        <taxon>Ajellomycetaceae</taxon>
        <taxon>Blastomyces</taxon>
    </lineage>
</organism>
<dbReference type="Proteomes" id="UP000002038">
    <property type="component" value="Unassembled WGS sequence"/>
</dbReference>
<dbReference type="RefSeq" id="XP_002627964.1">
    <property type="nucleotide sequence ID" value="XM_002627918.1"/>
</dbReference>
<evidence type="ECO:0000256" key="1">
    <source>
        <dbReference type="SAM" id="MobiDB-lite"/>
    </source>
</evidence>
<dbReference type="KEGG" id="bgh:BDBG_02636"/>
<protein>
    <submittedName>
        <fullName evidence="2">Uncharacterized protein</fullName>
    </submittedName>
</protein>
<sequence length="119" mass="13231">MKRGQERLGEDEDEDEGDGDGEGRVAKRQKKQTKLEKRRTLMKVRKKGRGKKVQALLGVSVSSVSGEKGFTGRFDGYFTAPANHRPAEAASCAFYYAALQGETVRLRLQRATKVRQLTG</sequence>
<dbReference type="AlphaFoldDB" id="A0A179UGT4"/>
<evidence type="ECO:0000313" key="3">
    <source>
        <dbReference type="Proteomes" id="UP000002038"/>
    </source>
</evidence>
<feature type="region of interest" description="Disordered" evidence="1">
    <location>
        <begin position="1"/>
        <end position="38"/>
    </location>
</feature>
<reference evidence="3" key="1">
    <citation type="journal article" date="2015" name="PLoS Genet.">
        <title>The dynamic genome and transcriptome of the human fungal pathogen Blastomyces and close relative Emmonsia.</title>
        <authorList>
            <person name="Munoz J.F."/>
            <person name="Gauthier G.M."/>
            <person name="Desjardins C.A."/>
            <person name="Gallo J.E."/>
            <person name="Holder J."/>
            <person name="Sullivan T.D."/>
            <person name="Marty A.J."/>
            <person name="Carmen J.C."/>
            <person name="Chen Z."/>
            <person name="Ding L."/>
            <person name="Gujja S."/>
            <person name="Magrini V."/>
            <person name="Misas E."/>
            <person name="Mitreva M."/>
            <person name="Priest M."/>
            <person name="Saif S."/>
            <person name="Whiston E.A."/>
            <person name="Young S."/>
            <person name="Zeng Q."/>
            <person name="Goldman W.E."/>
            <person name="Mardis E.R."/>
            <person name="Taylor J.W."/>
            <person name="McEwen J.G."/>
            <person name="Clay O.K."/>
            <person name="Klein B.S."/>
            <person name="Cuomo C.A."/>
        </authorList>
    </citation>
    <scope>NUCLEOTIDE SEQUENCE [LARGE SCALE GENOMIC DNA]</scope>
    <source>
        <strain evidence="3">SLH14081</strain>
    </source>
</reference>
<dbReference type="EMBL" id="GG657450">
    <property type="protein sequence ID" value="OAT06439.1"/>
    <property type="molecule type" value="Genomic_DNA"/>
</dbReference>
<feature type="compositionally biased region" description="Acidic residues" evidence="1">
    <location>
        <begin position="9"/>
        <end position="20"/>
    </location>
</feature>
<gene>
    <name evidence="2" type="ORF">BDBG_02636</name>
</gene>